<feature type="domain" description="Multidrug resistance protein MdtA-like C-terminal permuted SH3" evidence="5">
    <location>
        <begin position="282"/>
        <end position="344"/>
    </location>
</feature>
<dbReference type="InterPro" id="IPR058625">
    <property type="entry name" value="MdtA-like_BSH"/>
</dbReference>
<evidence type="ECO:0000313" key="7">
    <source>
        <dbReference type="Proteomes" id="UP001595722"/>
    </source>
</evidence>
<protein>
    <submittedName>
        <fullName evidence="6">Efflux RND transporter periplasmic adaptor subunit</fullName>
    </submittedName>
</protein>
<dbReference type="Gene3D" id="2.40.30.170">
    <property type="match status" value="1"/>
</dbReference>
<evidence type="ECO:0000313" key="6">
    <source>
        <dbReference type="EMBL" id="MFC3680808.1"/>
    </source>
</evidence>
<gene>
    <name evidence="6" type="ORF">ACFOMG_11930</name>
</gene>
<comment type="similarity">
    <text evidence="2">Belongs to the membrane fusion protein (MFP) (TC 8.A.1) family.</text>
</comment>
<dbReference type="InterPro" id="IPR006143">
    <property type="entry name" value="RND_pump_MFP"/>
</dbReference>
<comment type="subcellular location">
    <subcellularLocation>
        <location evidence="1">Cell envelope</location>
    </subcellularLocation>
</comment>
<organism evidence="6 7">
    <name type="scientific">Bacterioplanoides pacificum</name>
    <dbReference type="NCBI Taxonomy" id="1171596"/>
    <lineage>
        <taxon>Bacteria</taxon>
        <taxon>Pseudomonadati</taxon>
        <taxon>Pseudomonadota</taxon>
        <taxon>Gammaproteobacteria</taxon>
        <taxon>Oceanospirillales</taxon>
        <taxon>Oceanospirillaceae</taxon>
        <taxon>Bacterioplanoides</taxon>
    </lineage>
</organism>
<dbReference type="PANTHER" id="PTHR30469:SF20">
    <property type="entry name" value="EFFLUX RND TRANSPORTER PERIPLASMIC ADAPTOR SUBUNIT"/>
    <property type="match status" value="1"/>
</dbReference>
<dbReference type="NCBIfam" id="TIGR01730">
    <property type="entry name" value="RND_mfp"/>
    <property type="match status" value="1"/>
</dbReference>
<dbReference type="PROSITE" id="PS51257">
    <property type="entry name" value="PROKAR_LIPOPROTEIN"/>
    <property type="match status" value="1"/>
</dbReference>
<evidence type="ECO:0000259" key="4">
    <source>
        <dbReference type="Pfam" id="PF25917"/>
    </source>
</evidence>
<dbReference type="Proteomes" id="UP001595722">
    <property type="component" value="Unassembled WGS sequence"/>
</dbReference>
<dbReference type="Gene3D" id="2.40.50.100">
    <property type="match status" value="1"/>
</dbReference>
<keyword evidence="7" id="KW-1185">Reference proteome</keyword>
<dbReference type="EMBL" id="JBHRYB010000013">
    <property type="protein sequence ID" value="MFC3680808.1"/>
    <property type="molecule type" value="Genomic_DNA"/>
</dbReference>
<dbReference type="PANTHER" id="PTHR30469">
    <property type="entry name" value="MULTIDRUG RESISTANCE PROTEIN MDTA"/>
    <property type="match status" value="1"/>
</dbReference>
<dbReference type="Gene3D" id="2.40.420.20">
    <property type="match status" value="1"/>
</dbReference>
<evidence type="ECO:0000256" key="3">
    <source>
        <dbReference type="ARBA" id="ARBA00022448"/>
    </source>
</evidence>
<comment type="caution">
    <text evidence="6">The sequence shown here is derived from an EMBL/GenBank/DDBJ whole genome shotgun (WGS) entry which is preliminary data.</text>
</comment>
<reference evidence="7" key="1">
    <citation type="journal article" date="2019" name="Int. J. Syst. Evol. Microbiol.">
        <title>The Global Catalogue of Microorganisms (GCM) 10K type strain sequencing project: providing services to taxonomists for standard genome sequencing and annotation.</title>
        <authorList>
            <consortium name="The Broad Institute Genomics Platform"/>
            <consortium name="The Broad Institute Genome Sequencing Center for Infectious Disease"/>
            <person name="Wu L."/>
            <person name="Ma J."/>
        </authorList>
    </citation>
    <scope>NUCLEOTIDE SEQUENCE [LARGE SCALE GENOMIC DNA]</scope>
    <source>
        <strain evidence="7">KCTC 42424</strain>
    </source>
</reference>
<evidence type="ECO:0000256" key="2">
    <source>
        <dbReference type="ARBA" id="ARBA00009477"/>
    </source>
</evidence>
<feature type="domain" description="Multidrug resistance protein MdtA-like barrel-sandwich hybrid" evidence="4">
    <location>
        <begin position="61"/>
        <end position="180"/>
    </location>
</feature>
<sequence>MRLFTFAVVLLAIAGCSQPQPETTKDAVRPVKMYQVPQANEVQMRKFPAQVQAAEQSALAFRVAGELLQLPVHAGREVRRGELLARLDPVNYRIAVDDRKARYQLATSQFQRIKDLFAQQQVSQSRFDQVKAELEIAKAALDAARTDLSYTYLKAPFSGVVGEVYVDNHQPVAAGKPVVMLQVRNQLEVRLQVPEYLMANIEAAPEKANGVMYQPEVEFEVLPGKRFRAQYKEHTAQADKGTASYTVTLTLPRPPSLNLLPGMSASVHVDLNQVLSNRHHQILIPASAVFQHEHQAEGSSQASVWVIKADMTISQRSIEVGELTQQGIEVRSGLQPGEQILAAGVHQAREGMRVRPWIQERGL</sequence>
<dbReference type="InterPro" id="IPR058627">
    <property type="entry name" value="MdtA-like_C"/>
</dbReference>
<name>A0ABV7VTJ1_9GAMM</name>
<dbReference type="Pfam" id="PF25917">
    <property type="entry name" value="BSH_RND"/>
    <property type="match status" value="1"/>
</dbReference>
<dbReference type="Pfam" id="PF25967">
    <property type="entry name" value="RND-MFP_C"/>
    <property type="match status" value="1"/>
</dbReference>
<dbReference type="SUPFAM" id="SSF111369">
    <property type="entry name" value="HlyD-like secretion proteins"/>
    <property type="match status" value="1"/>
</dbReference>
<proteinExistence type="inferred from homology"/>
<keyword evidence="3" id="KW-0813">Transport</keyword>
<dbReference type="RefSeq" id="WP_376866908.1">
    <property type="nucleotide sequence ID" value="NZ_JBHRYB010000013.1"/>
</dbReference>
<dbReference type="Gene3D" id="1.10.287.470">
    <property type="entry name" value="Helix hairpin bin"/>
    <property type="match status" value="1"/>
</dbReference>
<accession>A0ABV7VTJ1</accession>
<evidence type="ECO:0000256" key="1">
    <source>
        <dbReference type="ARBA" id="ARBA00004196"/>
    </source>
</evidence>
<evidence type="ECO:0000259" key="5">
    <source>
        <dbReference type="Pfam" id="PF25967"/>
    </source>
</evidence>